<dbReference type="Proteomes" id="UP000009131">
    <property type="component" value="Unassembled WGS sequence"/>
</dbReference>
<dbReference type="OMA" id="YSHPYWK"/>
<feature type="active site" evidence="5">
    <location>
        <position position="275"/>
    </location>
</feature>
<organism evidence="7 8">
    <name type="scientific">Mixia osmundae (strain CBS 9802 / IAM 14324 / JCM 22182 / KY 12970)</name>
    <dbReference type="NCBI Taxonomy" id="764103"/>
    <lineage>
        <taxon>Eukaryota</taxon>
        <taxon>Fungi</taxon>
        <taxon>Dikarya</taxon>
        <taxon>Basidiomycota</taxon>
        <taxon>Pucciniomycotina</taxon>
        <taxon>Mixiomycetes</taxon>
        <taxon>Mixiales</taxon>
        <taxon>Mixiaceae</taxon>
        <taxon>Mixia</taxon>
    </lineage>
</organism>
<evidence type="ECO:0000256" key="3">
    <source>
        <dbReference type="ARBA" id="ARBA00023239"/>
    </source>
</evidence>
<dbReference type="GO" id="GO:0000379">
    <property type="term" value="P:tRNA-type intron splice site recognition and cleavage"/>
    <property type="evidence" value="ECO:0007669"/>
    <property type="project" value="TreeGrafter"/>
</dbReference>
<name>G7DUS9_MIXOS</name>
<feature type="active site" evidence="5">
    <location>
        <position position="335"/>
    </location>
</feature>
<accession>G7DUS9</accession>
<dbReference type="Gene3D" id="3.40.1350.10">
    <property type="match status" value="1"/>
</dbReference>
<dbReference type="InterPro" id="IPR006677">
    <property type="entry name" value="tRNA_intron_Endonuc_cat-like"/>
</dbReference>
<evidence type="ECO:0000256" key="1">
    <source>
        <dbReference type="ARBA" id="ARBA00008078"/>
    </source>
</evidence>
<reference evidence="7 8" key="1">
    <citation type="journal article" date="2011" name="J. Gen. Appl. Microbiol.">
        <title>Draft genome sequencing of the enigmatic basidiomycete Mixia osmundae.</title>
        <authorList>
            <person name="Nishida H."/>
            <person name="Nagatsuka Y."/>
            <person name="Sugiyama J."/>
        </authorList>
    </citation>
    <scope>NUCLEOTIDE SEQUENCE [LARGE SCALE GENOMIC DNA]</scope>
    <source>
        <strain evidence="8">CBS 9802 / IAM 14324 / JCM 22182 / KY 12970</strain>
    </source>
</reference>
<dbReference type="GO" id="GO:0005737">
    <property type="term" value="C:cytoplasm"/>
    <property type="evidence" value="ECO:0007669"/>
    <property type="project" value="TreeGrafter"/>
</dbReference>
<dbReference type="FunCoup" id="G7DUS9">
    <property type="interactions" value="15"/>
</dbReference>
<dbReference type="AlphaFoldDB" id="G7DUS9"/>
<dbReference type="InterPro" id="IPR006676">
    <property type="entry name" value="tRNA_splic"/>
</dbReference>
<dbReference type="CDD" id="cd22363">
    <property type="entry name" value="tRNA-intron_lyase_C"/>
    <property type="match status" value="1"/>
</dbReference>
<dbReference type="PANTHER" id="PTHR21227:SF0">
    <property type="entry name" value="TRNA-SPLICING ENDONUCLEASE SUBUNIT SEN2"/>
    <property type="match status" value="1"/>
</dbReference>
<dbReference type="eggNOG" id="KOG4685">
    <property type="taxonomic scope" value="Eukaryota"/>
</dbReference>
<comment type="similarity">
    <text evidence="1 4">Belongs to the tRNA-intron endonuclease family.</text>
</comment>
<evidence type="ECO:0000256" key="2">
    <source>
        <dbReference type="ARBA" id="ARBA00022694"/>
    </source>
</evidence>
<keyword evidence="3 4" id="KW-0456">Lyase</keyword>
<reference evidence="7 8" key="2">
    <citation type="journal article" date="2012" name="Open Biol.">
        <title>Characteristics of nucleosomes and linker DNA regions on the genome of the basidiomycete Mixia osmundae revealed by mono- and dinucleosome mapping.</title>
        <authorList>
            <person name="Nishida H."/>
            <person name="Kondo S."/>
            <person name="Matsumoto T."/>
            <person name="Suzuki Y."/>
            <person name="Yoshikawa H."/>
            <person name="Taylor T.D."/>
            <person name="Sugiyama J."/>
        </authorList>
    </citation>
    <scope>NUCLEOTIDE SEQUENCE [LARGE SCALE GENOMIC DNA]</scope>
    <source>
        <strain evidence="8">CBS 9802 / IAM 14324 / JCM 22182 / KY 12970</strain>
    </source>
</reference>
<sequence length="378" mass="42778">MEELPPTGGVPFAGKRTNLLKALAYGHPVPLTRQSTLAFRSSIVGLFTHLPPSSRLLKCPEAVWDDCTASLWVTNETDAWALWRRGFFGKGSYSRSEPSWWAREQARLTGSKVLTAEQVTAERRKERRVEKINKAKEKALAASGQPVLLESGPTVAAPIVEHTAGPSAEVLRREDLDYTRNNLEHLQLQREEAFFLLFALGSITLRHPELNENLSIIEAWDLFCRPPKPWDEGDLREPLRADNPFILSYVTYHHYRSLGWVCRSGTKFCVDWLLYRGADGSFTGGAGPVGTHAEFSVLVMPSYETTRPDMDSIEETSTSWRWLATVNRVTSGVKKTLVLAYVTIPNLTEDELRSPACLQRYTVREFVLRRFIPARMRD</sequence>
<dbReference type="GO" id="GO:0000213">
    <property type="term" value="F:tRNA-intron lyase activity"/>
    <property type="evidence" value="ECO:0007669"/>
    <property type="project" value="UniProtKB-UniRule"/>
</dbReference>
<dbReference type="STRING" id="764103.G7DUS9"/>
<keyword evidence="8" id="KW-1185">Reference proteome</keyword>
<evidence type="ECO:0000259" key="6">
    <source>
        <dbReference type="Pfam" id="PF01974"/>
    </source>
</evidence>
<dbReference type="EMBL" id="BABT02000032">
    <property type="protein sequence ID" value="GAA94339.1"/>
    <property type="molecule type" value="Genomic_DNA"/>
</dbReference>
<evidence type="ECO:0000313" key="8">
    <source>
        <dbReference type="Proteomes" id="UP000009131"/>
    </source>
</evidence>
<evidence type="ECO:0000256" key="5">
    <source>
        <dbReference type="PIRSR" id="PIRSR011789-1"/>
    </source>
</evidence>
<dbReference type="Pfam" id="PF01974">
    <property type="entry name" value="tRNA_int_endo"/>
    <property type="match status" value="1"/>
</dbReference>
<protein>
    <recommendedName>
        <fullName evidence="4">tRNA-splicing endonuclease subunit Sen2</fullName>
        <ecNumber evidence="4">4.6.1.16</ecNumber>
    </recommendedName>
</protein>
<dbReference type="PIRSF" id="PIRSF011789">
    <property type="entry name" value="tRNA_splic_SEN2"/>
    <property type="match status" value="1"/>
</dbReference>
<feature type="active site" evidence="5">
    <location>
        <position position="292"/>
    </location>
</feature>
<dbReference type="InParanoid" id="G7DUS9"/>
<comment type="function">
    <text evidence="4">Constitutes one of the two catalytic subunit of the tRNA-splicing endonuclease complex, a complex responsible for identification and cleavage of the splice sites in pre-tRNA. It cleaves pre-tRNA at the 5'- and 3'-splice sites to release the intron. The products are an intron and two tRNA half-molecules bearing 2',3'-cyclic phosphate and 5'-OH termini. There are no conserved sequences at the splice sites, but the intron is invariably located at the same site in the gene, placing the splice sites an invariant distance from the constant structural features of the tRNA body.</text>
</comment>
<keyword evidence="2 4" id="KW-0819">tRNA processing</keyword>
<evidence type="ECO:0000256" key="4">
    <source>
        <dbReference type="PIRNR" id="PIRNR011789"/>
    </source>
</evidence>
<comment type="caution">
    <text evidence="7">The sequence shown here is derived from an EMBL/GenBank/DDBJ whole genome shotgun (WGS) entry which is preliminary data.</text>
</comment>
<dbReference type="HOGENOM" id="CLU_012847_2_0_1"/>
<dbReference type="PANTHER" id="PTHR21227">
    <property type="entry name" value="TRNA-SPLICING ENDONUCLEASE SUBUNIT SEN2"/>
    <property type="match status" value="1"/>
</dbReference>
<dbReference type="GO" id="GO:0003676">
    <property type="term" value="F:nucleic acid binding"/>
    <property type="evidence" value="ECO:0007669"/>
    <property type="project" value="InterPro"/>
</dbReference>
<dbReference type="GO" id="GO:0000214">
    <property type="term" value="C:tRNA-intron endonuclease complex"/>
    <property type="evidence" value="ECO:0007669"/>
    <property type="project" value="UniProtKB-UniRule"/>
</dbReference>
<dbReference type="OrthoDB" id="10249562at2759"/>
<dbReference type="InterPro" id="IPR011856">
    <property type="entry name" value="tRNA_endonuc-like_dom_sf"/>
</dbReference>
<dbReference type="InterPro" id="IPR036167">
    <property type="entry name" value="tRNA_intron_Endo_cat-like_sf"/>
</dbReference>
<dbReference type="RefSeq" id="XP_014566008.1">
    <property type="nucleotide sequence ID" value="XM_014710522.1"/>
</dbReference>
<dbReference type="EC" id="4.6.1.16" evidence="4"/>
<evidence type="ECO:0000313" key="7">
    <source>
        <dbReference type="EMBL" id="GAA94339.1"/>
    </source>
</evidence>
<proteinExistence type="inferred from homology"/>
<gene>
    <name evidence="7" type="primary">Mo00990</name>
    <name evidence="7" type="ORF">E5Q_00990</name>
</gene>
<dbReference type="InterPro" id="IPR016589">
    <property type="entry name" value="tRNA_splic_SEN2"/>
</dbReference>
<dbReference type="SUPFAM" id="SSF53032">
    <property type="entry name" value="tRNA-intron endonuclease catalytic domain-like"/>
    <property type="match status" value="1"/>
</dbReference>
<feature type="domain" description="tRNA intron endonuclease catalytic" evidence="6">
    <location>
        <begin position="245"/>
        <end position="342"/>
    </location>
</feature>